<evidence type="ECO:0000313" key="2">
    <source>
        <dbReference type="Proteomes" id="UP000801428"/>
    </source>
</evidence>
<dbReference type="InterPro" id="IPR038883">
    <property type="entry name" value="AN11006-like"/>
</dbReference>
<keyword evidence="2" id="KW-1185">Reference proteome</keyword>
<protein>
    <submittedName>
        <fullName evidence="1">Uncharacterized protein</fullName>
    </submittedName>
</protein>
<dbReference type="Proteomes" id="UP000801428">
    <property type="component" value="Unassembled WGS sequence"/>
</dbReference>
<comment type="caution">
    <text evidence="1">The sequence shown here is derived from an EMBL/GenBank/DDBJ whole genome shotgun (WGS) entry which is preliminary data.</text>
</comment>
<dbReference type="AlphaFoldDB" id="A0A9P4W5F2"/>
<dbReference type="EMBL" id="SWKU01000024">
    <property type="protein sequence ID" value="KAF2997170.1"/>
    <property type="molecule type" value="Genomic_DNA"/>
</dbReference>
<dbReference type="OrthoDB" id="5272396at2759"/>
<evidence type="ECO:0000313" key="1">
    <source>
        <dbReference type="EMBL" id="KAF2997170.1"/>
    </source>
</evidence>
<accession>A0A9P4W5F2</accession>
<reference evidence="1" key="1">
    <citation type="submission" date="2019-04" db="EMBL/GenBank/DDBJ databases">
        <title>Sequencing of skin fungus with MAO and IRED activity.</title>
        <authorList>
            <person name="Marsaioli A.J."/>
            <person name="Bonatto J.M.C."/>
            <person name="Reis Junior O."/>
        </authorList>
    </citation>
    <scope>NUCLEOTIDE SEQUENCE</scope>
    <source>
        <strain evidence="1">30M1</strain>
    </source>
</reference>
<sequence length="272" mass="31076">MTAQPDLSTAWSKSHKHDTSKLSFLDLPRELRDLVYAHALHVTGAVFVYTHNPYQPNCSLRAKCVRYKNRGPAEPQPLSSIVSTGLLQTCKQLHAEACPVFYSDNVFLIWLSRWSTLALGYRQLIRHVIINSDSADRIFGRKLDLDAVSHGWKFRFWPRILDSSEKMLEQFPNVESLYVPLKSGAESSAWRPAFFALGGKTAERRVELAAEWMLGRSPLTDERVRDCLHLELEALPGSISREEYAGSRFAPDDEEWDYAEFEHAFELMKAMA</sequence>
<dbReference type="PANTHER" id="PTHR42085:SF1">
    <property type="entry name" value="F-BOX DOMAIN-CONTAINING PROTEIN"/>
    <property type="match status" value="1"/>
</dbReference>
<proteinExistence type="predicted"/>
<gene>
    <name evidence="1" type="ORF">E8E13_005875</name>
</gene>
<organism evidence="1 2">
    <name type="scientific">Curvularia kusanoi</name>
    <name type="common">Cochliobolus kusanoi</name>
    <dbReference type="NCBI Taxonomy" id="90978"/>
    <lineage>
        <taxon>Eukaryota</taxon>
        <taxon>Fungi</taxon>
        <taxon>Dikarya</taxon>
        <taxon>Ascomycota</taxon>
        <taxon>Pezizomycotina</taxon>
        <taxon>Dothideomycetes</taxon>
        <taxon>Pleosporomycetidae</taxon>
        <taxon>Pleosporales</taxon>
        <taxon>Pleosporineae</taxon>
        <taxon>Pleosporaceae</taxon>
        <taxon>Curvularia</taxon>
    </lineage>
</organism>
<dbReference type="PANTHER" id="PTHR42085">
    <property type="entry name" value="F-BOX DOMAIN-CONTAINING PROTEIN"/>
    <property type="match status" value="1"/>
</dbReference>
<name>A0A9P4W5F2_CURKU</name>